<reference evidence="1" key="2">
    <citation type="journal article" date="2021" name="PeerJ">
        <title>Extensive microbial diversity within the chicken gut microbiome revealed by metagenomics and culture.</title>
        <authorList>
            <person name="Gilroy R."/>
            <person name="Ravi A."/>
            <person name="Getino M."/>
            <person name="Pursley I."/>
            <person name="Horton D.L."/>
            <person name="Alikhan N.F."/>
            <person name="Baker D."/>
            <person name="Gharbi K."/>
            <person name="Hall N."/>
            <person name="Watson M."/>
            <person name="Adriaenssens E.M."/>
            <person name="Foster-Nyarko E."/>
            <person name="Jarju S."/>
            <person name="Secka A."/>
            <person name="Antonio M."/>
            <person name="Oren A."/>
            <person name="Chaudhuri R.R."/>
            <person name="La Ragione R."/>
            <person name="Hildebrand F."/>
            <person name="Pallen M.J."/>
        </authorList>
    </citation>
    <scope>NUCLEOTIDE SEQUENCE</scope>
    <source>
        <strain evidence="1">CHK183-6373</strain>
    </source>
</reference>
<protein>
    <recommendedName>
        <fullName evidence="3">Helix-turn-helix domain-containing protein</fullName>
    </recommendedName>
</protein>
<gene>
    <name evidence="1" type="ORF">IAA64_13835</name>
</gene>
<comment type="caution">
    <text evidence="1">The sequence shown here is derived from an EMBL/GenBank/DDBJ whole genome shotgun (WGS) entry which is preliminary data.</text>
</comment>
<evidence type="ECO:0000313" key="2">
    <source>
        <dbReference type="Proteomes" id="UP000886884"/>
    </source>
</evidence>
<accession>A0A9D1P9P1</accession>
<proteinExistence type="predicted"/>
<reference evidence="1" key="1">
    <citation type="submission" date="2020-10" db="EMBL/GenBank/DDBJ databases">
        <authorList>
            <person name="Gilroy R."/>
        </authorList>
    </citation>
    <scope>NUCLEOTIDE SEQUENCE</scope>
    <source>
        <strain evidence="1">CHK183-6373</strain>
    </source>
</reference>
<dbReference type="Proteomes" id="UP000886884">
    <property type="component" value="Unassembled WGS sequence"/>
</dbReference>
<evidence type="ECO:0008006" key="3">
    <source>
        <dbReference type="Google" id="ProtNLM"/>
    </source>
</evidence>
<name>A0A9D1P9P1_9FIRM</name>
<organism evidence="1 2">
    <name type="scientific">Candidatus Ornithocaccomicrobium faecavium</name>
    <dbReference type="NCBI Taxonomy" id="2840890"/>
    <lineage>
        <taxon>Bacteria</taxon>
        <taxon>Bacillati</taxon>
        <taxon>Bacillota</taxon>
        <taxon>Clostridia</taxon>
        <taxon>Candidatus Ornithocaccomicrobium</taxon>
    </lineage>
</organism>
<sequence length="111" mass="12412">MNLKTIREAAAVLDIKESIIRRAVRCGELSVMLLGNRMLVDIDEARDVLSKPDGVMIDAVSAETGLTASAIRRGVREGWIPYSKVGQRYYFDLDDVRAAILRRMKKTTDGE</sequence>
<dbReference type="EMBL" id="DVOT01000246">
    <property type="protein sequence ID" value="HIV29039.1"/>
    <property type="molecule type" value="Genomic_DNA"/>
</dbReference>
<dbReference type="AlphaFoldDB" id="A0A9D1P9P1"/>
<evidence type="ECO:0000313" key="1">
    <source>
        <dbReference type="EMBL" id="HIV29039.1"/>
    </source>
</evidence>